<evidence type="ECO:0000256" key="6">
    <source>
        <dbReference type="ARBA" id="ARBA00023163"/>
    </source>
</evidence>
<dbReference type="Pfam" id="PF01166">
    <property type="entry name" value="TSC22"/>
    <property type="match status" value="1"/>
</dbReference>
<reference evidence="10" key="2">
    <citation type="submission" date="2025-09" db="UniProtKB">
        <authorList>
            <consortium name="Ensembl"/>
        </authorList>
    </citation>
    <scope>IDENTIFICATION</scope>
</reference>
<comment type="similarity">
    <text evidence="3">Belongs to the TSC-22/Dip/Bun family.</text>
</comment>
<dbReference type="GO" id="GO:0005829">
    <property type="term" value="C:cytosol"/>
    <property type="evidence" value="ECO:0007669"/>
    <property type="project" value="TreeGrafter"/>
</dbReference>
<dbReference type="AlphaFoldDB" id="A0A8C5CEM7"/>
<evidence type="ECO:0000256" key="9">
    <source>
        <dbReference type="SAM" id="Coils"/>
    </source>
</evidence>
<keyword evidence="9" id="KW-0175">Coiled coil</keyword>
<name>A0A8C5CEM7_GADMO</name>
<evidence type="ECO:0000256" key="5">
    <source>
        <dbReference type="ARBA" id="ARBA00023015"/>
    </source>
</evidence>
<dbReference type="GO" id="GO:0006357">
    <property type="term" value="P:regulation of transcription by RNA polymerase II"/>
    <property type="evidence" value="ECO:0007669"/>
    <property type="project" value="InterPro"/>
</dbReference>
<dbReference type="Proteomes" id="UP000694546">
    <property type="component" value="Chromosome 20"/>
</dbReference>
<dbReference type="Ensembl" id="ENSGMOT00000039439.1">
    <property type="protein sequence ID" value="ENSGMOP00000059607.1"/>
    <property type="gene ID" value="ENSGMOG00000023786.1"/>
</dbReference>
<dbReference type="GO" id="GO:0008284">
    <property type="term" value="P:positive regulation of cell population proliferation"/>
    <property type="evidence" value="ECO:0007669"/>
    <property type="project" value="TreeGrafter"/>
</dbReference>
<dbReference type="InterPro" id="IPR000580">
    <property type="entry name" value="TSC22/Bun"/>
</dbReference>
<dbReference type="InterPro" id="IPR047862">
    <property type="entry name" value="TSC22/BUN_CS"/>
</dbReference>
<keyword evidence="7" id="KW-0539">Nucleus</keyword>
<protein>
    <recommendedName>
        <fullName evidence="8">TSC22 domain family protein 1</fullName>
    </recommendedName>
</protein>
<accession>A0A8C5CEM7</accession>
<proteinExistence type="inferred from homology"/>
<dbReference type="GO" id="GO:0005634">
    <property type="term" value="C:nucleus"/>
    <property type="evidence" value="ECO:0007669"/>
    <property type="project" value="UniProtKB-SubCell"/>
</dbReference>
<evidence type="ECO:0000256" key="8">
    <source>
        <dbReference type="ARBA" id="ARBA00039911"/>
    </source>
</evidence>
<dbReference type="PANTHER" id="PTHR46745">
    <property type="entry name" value="TSC22 DOMAIN FAMILY PROTEIN 1"/>
    <property type="match status" value="1"/>
</dbReference>
<dbReference type="Gene3D" id="1.20.5.490">
    <property type="entry name" value="Single helix bin"/>
    <property type="match status" value="1"/>
</dbReference>
<reference evidence="10" key="1">
    <citation type="submission" date="2025-08" db="UniProtKB">
        <authorList>
            <consortium name="Ensembl"/>
        </authorList>
    </citation>
    <scope>IDENTIFICATION</scope>
</reference>
<dbReference type="SUPFAM" id="SSF58026">
    <property type="entry name" value="Delta-sleep-inducing peptide immunoreactive peptide"/>
    <property type="match status" value="1"/>
</dbReference>
<evidence type="ECO:0000256" key="4">
    <source>
        <dbReference type="ARBA" id="ARBA00022490"/>
    </source>
</evidence>
<evidence type="ECO:0000313" key="11">
    <source>
        <dbReference type="Proteomes" id="UP000694546"/>
    </source>
</evidence>
<dbReference type="FunFam" id="1.20.5.490:FF:000002">
    <property type="entry name" value="TSC22 domain family, member 1"/>
    <property type="match status" value="1"/>
</dbReference>
<dbReference type="GO" id="GO:0043066">
    <property type="term" value="P:negative regulation of apoptotic process"/>
    <property type="evidence" value="ECO:0007669"/>
    <property type="project" value="TreeGrafter"/>
</dbReference>
<keyword evidence="11" id="KW-1185">Reference proteome</keyword>
<organism evidence="10 11">
    <name type="scientific">Gadus morhua</name>
    <name type="common">Atlantic cod</name>
    <dbReference type="NCBI Taxonomy" id="8049"/>
    <lineage>
        <taxon>Eukaryota</taxon>
        <taxon>Metazoa</taxon>
        <taxon>Chordata</taxon>
        <taxon>Craniata</taxon>
        <taxon>Vertebrata</taxon>
        <taxon>Euteleostomi</taxon>
        <taxon>Actinopterygii</taxon>
        <taxon>Neopterygii</taxon>
        <taxon>Teleostei</taxon>
        <taxon>Neoteleostei</taxon>
        <taxon>Acanthomorphata</taxon>
        <taxon>Zeiogadaria</taxon>
        <taxon>Gadariae</taxon>
        <taxon>Gadiformes</taxon>
        <taxon>Gadoidei</taxon>
        <taxon>Gadidae</taxon>
        <taxon>Gadus</taxon>
    </lineage>
</organism>
<dbReference type="GeneTree" id="ENSGT00940000159144"/>
<evidence type="ECO:0000313" key="10">
    <source>
        <dbReference type="Ensembl" id="ENSGMOP00000059607.1"/>
    </source>
</evidence>
<sequence>ITVKSSKPCLQSPCLSQKKKQLLGLTFCVYDFSLSGASVVAIDNKIEQAMDLVKSHLMFAVREEVEVLKEQIKDLIDRNTQLEQENTLLKTLASPEQIAQFQSQVQTGSPPVSFLKWLAPGGKSWPFINNIPSCVG</sequence>
<feature type="coiled-coil region" evidence="9">
    <location>
        <begin position="58"/>
        <end position="92"/>
    </location>
</feature>
<evidence type="ECO:0000256" key="1">
    <source>
        <dbReference type="ARBA" id="ARBA00004123"/>
    </source>
</evidence>
<keyword evidence="4" id="KW-0963">Cytoplasm</keyword>
<dbReference type="PROSITE" id="PS01289">
    <property type="entry name" value="TSC22"/>
    <property type="match status" value="1"/>
</dbReference>
<evidence type="ECO:0000256" key="2">
    <source>
        <dbReference type="ARBA" id="ARBA00004496"/>
    </source>
</evidence>
<evidence type="ECO:0000256" key="7">
    <source>
        <dbReference type="ARBA" id="ARBA00023242"/>
    </source>
</evidence>
<dbReference type="PANTHER" id="PTHR46745:SF1">
    <property type="entry name" value="TSC22 DOMAIN FAMILY PROTEIN 1"/>
    <property type="match status" value="1"/>
</dbReference>
<comment type="subcellular location">
    <subcellularLocation>
        <location evidence="2">Cytoplasm</location>
    </subcellularLocation>
    <subcellularLocation>
        <location evidence="1">Nucleus</location>
    </subcellularLocation>
</comment>
<keyword evidence="6" id="KW-0804">Transcription</keyword>
<keyword evidence="5" id="KW-0805">Transcription regulation</keyword>
<evidence type="ECO:0000256" key="3">
    <source>
        <dbReference type="ARBA" id="ARBA00007908"/>
    </source>
</evidence>
<dbReference type="CDD" id="cd21938">
    <property type="entry name" value="ZIP_TSC22D1"/>
    <property type="match status" value="1"/>
</dbReference>